<dbReference type="STRING" id="1925591.BI308_06675"/>
<organism evidence="3 4">
    <name type="scientific">Roseofilum reptotaenium AO1-A</name>
    <dbReference type="NCBI Taxonomy" id="1925591"/>
    <lineage>
        <taxon>Bacteria</taxon>
        <taxon>Bacillati</taxon>
        <taxon>Cyanobacteriota</taxon>
        <taxon>Cyanophyceae</taxon>
        <taxon>Desertifilales</taxon>
        <taxon>Desertifilaceae</taxon>
        <taxon>Roseofilum</taxon>
    </lineage>
</organism>
<proteinExistence type="predicted"/>
<dbReference type="Pfam" id="PF05430">
    <property type="entry name" value="Methyltransf_30"/>
    <property type="match status" value="1"/>
</dbReference>
<feature type="domain" description="MnmC-like methyltransferase" evidence="2">
    <location>
        <begin position="101"/>
        <end position="225"/>
    </location>
</feature>
<evidence type="ECO:0000256" key="1">
    <source>
        <dbReference type="SAM" id="MobiDB-lite"/>
    </source>
</evidence>
<sequence>MDQITPFTPQPTGDGSWTFFSPEFGELFHSHHGAKQEAKKKFVEPTRLAERSLKGEVSLLDICYGLGYNSASALETLWSVNPQCQVNWVGLERDKRVAETAIAHQFHANWPHPINAILPQLASTGEATTPQFTGTLHIGDARQTLASVIAQGFQADAIFLDPFSPPTCPQLWTVEFLNLVAQVLKPDGYLATYSCAVSVRTALKLVGFQIGTTSPVGRKSPGTLARFCSNDLMRLSEQEQEHLQTRAAIPYRDPTLADTAEVIRDRRKQEQQTSTLEPSSHWKKRWNYSGRGRSEDAEK</sequence>
<name>A0A1L9QUC0_9CYAN</name>
<dbReference type="EMBL" id="MLAW01000008">
    <property type="protein sequence ID" value="OJJ26295.1"/>
    <property type="molecule type" value="Genomic_DNA"/>
</dbReference>
<protein>
    <recommendedName>
        <fullName evidence="2">MnmC-like methyltransferase domain-containing protein</fullName>
    </recommendedName>
</protein>
<accession>A0A1L9QUC0</accession>
<gene>
    <name evidence="3" type="ORF">BI308_06675</name>
</gene>
<evidence type="ECO:0000313" key="3">
    <source>
        <dbReference type="EMBL" id="OJJ26295.1"/>
    </source>
</evidence>
<reference evidence="3" key="1">
    <citation type="submission" date="2016-10" db="EMBL/GenBank/DDBJ databases">
        <title>CRISPR-Cas defence system in Roseofilum reptotaenium: evidence of a bacteriophage-cyanobacterium arms race in the coral black band disease.</title>
        <authorList>
            <person name="Buerger P."/>
            <person name="Wood-Charlson E.M."/>
            <person name="Weynberg K.D."/>
            <person name="Willis B."/>
            <person name="Van Oppen M.J."/>
        </authorList>
    </citation>
    <scope>NUCLEOTIDE SEQUENCE [LARGE SCALE GENOMIC DNA]</scope>
    <source>
        <strain evidence="3">AO1-A</strain>
    </source>
</reference>
<dbReference type="InterPro" id="IPR029063">
    <property type="entry name" value="SAM-dependent_MTases_sf"/>
</dbReference>
<dbReference type="SUPFAM" id="SSF53335">
    <property type="entry name" value="S-adenosyl-L-methionine-dependent methyltransferases"/>
    <property type="match status" value="1"/>
</dbReference>
<evidence type="ECO:0000313" key="4">
    <source>
        <dbReference type="Proteomes" id="UP000183940"/>
    </source>
</evidence>
<dbReference type="Gene3D" id="3.40.50.150">
    <property type="entry name" value="Vaccinia Virus protein VP39"/>
    <property type="match status" value="1"/>
</dbReference>
<comment type="caution">
    <text evidence="3">The sequence shown here is derived from an EMBL/GenBank/DDBJ whole genome shotgun (WGS) entry which is preliminary data.</text>
</comment>
<dbReference type="PANTHER" id="PTHR39963:SF1">
    <property type="entry name" value="MNMC-LIKE METHYLTRANSFERASE DOMAIN-CONTAINING PROTEIN"/>
    <property type="match status" value="1"/>
</dbReference>
<dbReference type="Proteomes" id="UP000183940">
    <property type="component" value="Unassembled WGS sequence"/>
</dbReference>
<dbReference type="InterPro" id="IPR008471">
    <property type="entry name" value="MnmC-like_methylTransf"/>
</dbReference>
<dbReference type="AlphaFoldDB" id="A0A1L9QUC0"/>
<dbReference type="PANTHER" id="PTHR39963">
    <property type="entry name" value="SLL0983 PROTEIN"/>
    <property type="match status" value="1"/>
</dbReference>
<keyword evidence="4" id="KW-1185">Reference proteome</keyword>
<dbReference type="GO" id="GO:0016645">
    <property type="term" value="F:oxidoreductase activity, acting on the CH-NH group of donors"/>
    <property type="evidence" value="ECO:0007669"/>
    <property type="project" value="InterPro"/>
</dbReference>
<evidence type="ECO:0000259" key="2">
    <source>
        <dbReference type="Pfam" id="PF05430"/>
    </source>
</evidence>
<feature type="region of interest" description="Disordered" evidence="1">
    <location>
        <begin position="265"/>
        <end position="299"/>
    </location>
</feature>